<gene>
    <name evidence="10 14" type="primary">xerC</name>
    <name evidence="14" type="ORF">GQ588_05805</name>
</gene>
<dbReference type="InterPro" id="IPR044068">
    <property type="entry name" value="CB"/>
</dbReference>
<dbReference type="NCBIfam" id="NF040815">
    <property type="entry name" value="recomb_XerA_Arch"/>
    <property type="match status" value="1"/>
</dbReference>
<feature type="active site" evidence="10">
    <location>
        <position position="267"/>
    </location>
</feature>
<keyword evidence="8 10" id="KW-0233">DNA recombination</keyword>
<dbReference type="NCBIfam" id="TIGR02224">
    <property type="entry name" value="recomb_XerC"/>
    <property type="match status" value="1"/>
</dbReference>
<evidence type="ECO:0000256" key="3">
    <source>
        <dbReference type="ARBA" id="ARBA00022490"/>
    </source>
</evidence>
<dbReference type="NCBIfam" id="NF001399">
    <property type="entry name" value="PRK00283.1"/>
    <property type="match status" value="1"/>
</dbReference>
<comment type="function">
    <text evidence="10">Site-specific tyrosine recombinase, which acts by catalyzing the cutting and rejoining of the recombining DNA molecules. The XerC-XerD complex is essential to convert dimers of the bacterial chromosome into monomers to permit their segregation at cell division. It also contributes to the segregational stability of plasmids.</text>
</comment>
<protein>
    <recommendedName>
        <fullName evidence="10 11">Tyrosine recombinase XerC</fullName>
    </recommendedName>
</protein>
<evidence type="ECO:0000256" key="6">
    <source>
        <dbReference type="ARBA" id="ARBA00022908"/>
    </source>
</evidence>
<dbReference type="Proteomes" id="UP000430508">
    <property type="component" value="Chromosome"/>
</dbReference>
<keyword evidence="9 10" id="KW-0131">Cell cycle</keyword>
<dbReference type="InterPro" id="IPR004107">
    <property type="entry name" value="Integrase_SAM-like_N"/>
</dbReference>
<feature type="active site" evidence="10">
    <location>
        <position position="176"/>
    </location>
</feature>
<dbReference type="Gene3D" id="1.10.443.10">
    <property type="entry name" value="Intergrase catalytic core"/>
    <property type="match status" value="1"/>
</dbReference>
<keyword evidence="7 10" id="KW-0238">DNA-binding</keyword>
<feature type="domain" description="Tyr recombinase" evidence="12">
    <location>
        <begin position="112"/>
        <end position="289"/>
    </location>
</feature>
<evidence type="ECO:0000256" key="2">
    <source>
        <dbReference type="ARBA" id="ARBA00006657"/>
    </source>
</evidence>
<evidence type="ECO:0000256" key="4">
    <source>
        <dbReference type="ARBA" id="ARBA00022618"/>
    </source>
</evidence>
<evidence type="ECO:0000256" key="8">
    <source>
        <dbReference type="ARBA" id="ARBA00023172"/>
    </source>
</evidence>
<evidence type="ECO:0000256" key="10">
    <source>
        <dbReference type="HAMAP-Rule" id="MF_01808"/>
    </source>
</evidence>
<dbReference type="InterPro" id="IPR011010">
    <property type="entry name" value="DNA_brk_join_enz"/>
</dbReference>
<reference evidence="14 15" key="1">
    <citation type="submission" date="2019-12" db="EMBL/GenBank/DDBJ databases">
        <title>Sequence classification of anaerobic respiratory reductive dehalogenases: First we see many, then we see few.</title>
        <authorList>
            <person name="Molenda O."/>
            <person name="Puentes Jacome L.A."/>
            <person name="Cao X."/>
            <person name="Nesbo C.L."/>
            <person name="Tang S."/>
            <person name="Morson N."/>
            <person name="Patron J."/>
            <person name="Lomheim L."/>
            <person name="Wishart D.S."/>
            <person name="Edwards E.A."/>
        </authorList>
    </citation>
    <scope>NUCLEOTIDE SEQUENCE [LARGE SCALE GENOMIC DNA]</scope>
    <source>
        <strain evidence="14 15">12DCA</strain>
    </source>
</reference>
<dbReference type="InterPro" id="IPR013762">
    <property type="entry name" value="Integrase-like_cat_sf"/>
</dbReference>
<keyword evidence="5 10" id="KW-0159">Chromosome partition</keyword>
<evidence type="ECO:0000256" key="1">
    <source>
        <dbReference type="ARBA" id="ARBA00004496"/>
    </source>
</evidence>
<comment type="similarity">
    <text evidence="2 10">Belongs to the 'phage' integrase family. XerC subfamily.</text>
</comment>
<dbReference type="PROSITE" id="PS51898">
    <property type="entry name" value="TYR_RECOMBINASE"/>
    <property type="match status" value="1"/>
</dbReference>
<dbReference type="PANTHER" id="PTHR30349">
    <property type="entry name" value="PHAGE INTEGRASE-RELATED"/>
    <property type="match status" value="1"/>
</dbReference>
<evidence type="ECO:0000259" key="13">
    <source>
        <dbReference type="PROSITE" id="PS51900"/>
    </source>
</evidence>
<dbReference type="PROSITE" id="PS51900">
    <property type="entry name" value="CB"/>
    <property type="match status" value="1"/>
</dbReference>
<evidence type="ECO:0000313" key="15">
    <source>
        <dbReference type="Proteomes" id="UP000430508"/>
    </source>
</evidence>
<dbReference type="Pfam" id="PF00589">
    <property type="entry name" value="Phage_integrase"/>
    <property type="match status" value="1"/>
</dbReference>
<dbReference type="InterPro" id="IPR002104">
    <property type="entry name" value="Integrase_catalytic"/>
</dbReference>
<evidence type="ECO:0000256" key="9">
    <source>
        <dbReference type="ARBA" id="ARBA00023306"/>
    </source>
</evidence>
<evidence type="ECO:0000256" key="5">
    <source>
        <dbReference type="ARBA" id="ARBA00022829"/>
    </source>
</evidence>
<dbReference type="GO" id="GO:0051301">
    <property type="term" value="P:cell division"/>
    <property type="evidence" value="ECO:0007669"/>
    <property type="project" value="UniProtKB-UniRule"/>
</dbReference>
<evidence type="ECO:0000259" key="12">
    <source>
        <dbReference type="PROSITE" id="PS51898"/>
    </source>
</evidence>
<keyword evidence="3 10" id="KW-0963">Cytoplasm</keyword>
<evidence type="ECO:0000313" key="14">
    <source>
        <dbReference type="EMBL" id="QHA00197.1"/>
    </source>
</evidence>
<dbReference type="Pfam" id="PF02899">
    <property type="entry name" value="Phage_int_SAM_1"/>
    <property type="match status" value="1"/>
</dbReference>
<comment type="subcellular location">
    <subcellularLocation>
        <location evidence="1 10">Cytoplasm</location>
    </subcellularLocation>
</comment>
<dbReference type="SUPFAM" id="SSF56349">
    <property type="entry name" value="DNA breaking-rejoining enzymes"/>
    <property type="match status" value="1"/>
</dbReference>
<dbReference type="GO" id="GO:0009037">
    <property type="term" value="F:tyrosine-based site-specific recombinase activity"/>
    <property type="evidence" value="ECO:0007669"/>
    <property type="project" value="UniProtKB-UniRule"/>
</dbReference>
<evidence type="ECO:0000256" key="11">
    <source>
        <dbReference type="NCBIfam" id="TIGR02224"/>
    </source>
</evidence>
<sequence>MLADKALDLFSAYLKTRNSSELTLAAYQSDIIQFMEFSAHELGIETESLEVNQIDKYIVRSYIGQMTERELKRKSIARKIAAMRSFFKFLCREEIVSQNPVQKIATPKVGKNLPRFLFQEHMEKLLEASNQDEKNGLRDQVIVELLYGSGLRVSELVNLNKPDVDLDGSLIRVFGKGKKERIVPLTEPAEEAIKRYLLQRDDQQEALILNYKDMRLSSRSVRRILDKLEKTAKLNQHVHPHMLRHTFATHLLEGGADLRSVQELLGHKKLSSTQIYTHLSREKLRSVYLKAHPRAK</sequence>
<evidence type="ECO:0000256" key="7">
    <source>
        <dbReference type="ARBA" id="ARBA00023125"/>
    </source>
</evidence>
<proteinExistence type="inferred from homology"/>
<feature type="active site" evidence="10">
    <location>
        <position position="241"/>
    </location>
</feature>
<dbReference type="GO" id="GO:0005737">
    <property type="term" value="C:cytoplasm"/>
    <property type="evidence" value="ECO:0007669"/>
    <property type="project" value="UniProtKB-SubCell"/>
</dbReference>
<feature type="active site" evidence="10">
    <location>
        <position position="152"/>
    </location>
</feature>
<keyword evidence="4 10" id="KW-0132">Cell division</keyword>
<organism evidence="14 15">
    <name type="scientific">Dehalobacter restrictus</name>
    <dbReference type="NCBI Taxonomy" id="55583"/>
    <lineage>
        <taxon>Bacteria</taxon>
        <taxon>Bacillati</taxon>
        <taxon>Bacillota</taxon>
        <taxon>Clostridia</taxon>
        <taxon>Eubacteriales</taxon>
        <taxon>Desulfitobacteriaceae</taxon>
        <taxon>Dehalobacter</taxon>
    </lineage>
</organism>
<comment type="subunit">
    <text evidence="10">Forms a cyclic heterotetrameric complex composed of two molecules of XerC and two molecules of XerD.</text>
</comment>
<keyword evidence="6 10" id="KW-0229">DNA integration</keyword>
<dbReference type="RefSeq" id="WP_019225609.1">
    <property type="nucleotide sequence ID" value="NZ_CP046996.1"/>
</dbReference>
<dbReference type="AlphaFoldDB" id="A0A857DH12"/>
<accession>A0A857DH12</accession>
<dbReference type="Gene3D" id="1.10.150.130">
    <property type="match status" value="1"/>
</dbReference>
<dbReference type="EMBL" id="CP046996">
    <property type="protein sequence ID" value="QHA00197.1"/>
    <property type="molecule type" value="Genomic_DNA"/>
</dbReference>
<feature type="active site" description="O-(3'-phospho-DNA)-tyrosine intermediate" evidence="10">
    <location>
        <position position="276"/>
    </location>
</feature>
<feature type="domain" description="Core-binding (CB)" evidence="13">
    <location>
        <begin position="1"/>
        <end position="91"/>
    </location>
</feature>
<dbReference type="HAMAP" id="MF_01808">
    <property type="entry name" value="Recomb_XerC_XerD"/>
    <property type="match status" value="1"/>
</dbReference>
<dbReference type="GO" id="GO:0006313">
    <property type="term" value="P:DNA transposition"/>
    <property type="evidence" value="ECO:0007669"/>
    <property type="project" value="UniProtKB-UniRule"/>
</dbReference>
<dbReference type="InterPro" id="IPR050090">
    <property type="entry name" value="Tyrosine_recombinase_XerCD"/>
</dbReference>
<name>A0A857DH12_9FIRM</name>
<dbReference type="PANTHER" id="PTHR30349:SF77">
    <property type="entry name" value="TYROSINE RECOMBINASE XERC"/>
    <property type="match status" value="1"/>
</dbReference>
<dbReference type="InterPro" id="IPR023009">
    <property type="entry name" value="Tyrosine_recombinase_XerC/XerD"/>
</dbReference>
<dbReference type="GO" id="GO:0007059">
    <property type="term" value="P:chromosome segregation"/>
    <property type="evidence" value="ECO:0007669"/>
    <property type="project" value="UniProtKB-UniRule"/>
</dbReference>
<dbReference type="GO" id="GO:0003677">
    <property type="term" value="F:DNA binding"/>
    <property type="evidence" value="ECO:0007669"/>
    <property type="project" value="UniProtKB-UniRule"/>
</dbReference>
<feature type="active site" evidence="10">
    <location>
        <position position="244"/>
    </location>
</feature>
<dbReference type="InterPro" id="IPR011931">
    <property type="entry name" value="Recomb_XerC"/>
</dbReference>
<dbReference type="InterPro" id="IPR010998">
    <property type="entry name" value="Integrase_recombinase_N"/>
</dbReference>
<dbReference type="CDD" id="cd00798">
    <property type="entry name" value="INT_XerDC_C"/>
    <property type="match status" value="1"/>
</dbReference>